<dbReference type="PANTHER" id="PTHR48111:SF39">
    <property type="entry name" value="TRANSCRIPTIONAL REGULATORY PROTEIN CPXR"/>
    <property type="match status" value="1"/>
</dbReference>
<dbReference type="InterPro" id="IPR036388">
    <property type="entry name" value="WH-like_DNA-bd_sf"/>
</dbReference>
<organism evidence="12 13">
    <name type="scientific">Motilimonas pumila</name>
    <dbReference type="NCBI Taxonomy" id="2303987"/>
    <lineage>
        <taxon>Bacteria</taxon>
        <taxon>Pseudomonadati</taxon>
        <taxon>Pseudomonadota</taxon>
        <taxon>Gammaproteobacteria</taxon>
        <taxon>Alteromonadales</taxon>
        <taxon>Alteromonadales genera incertae sedis</taxon>
        <taxon>Motilimonas</taxon>
    </lineage>
</organism>
<keyword evidence="6 9" id="KW-0238">DNA-binding</keyword>
<keyword evidence="2" id="KW-0963">Cytoplasm</keyword>
<dbReference type="InterPro" id="IPR001867">
    <property type="entry name" value="OmpR/PhoB-type_DNA-bd"/>
</dbReference>
<dbReference type="GO" id="GO:0006355">
    <property type="term" value="P:regulation of DNA-templated transcription"/>
    <property type="evidence" value="ECO:0007669"/>
    <property type="project" value="InterPro"/>
</dbReference>
<comment type="subcellular location">
    <subcellularLocation>
        <location evidence="1">Cytoplasm</location>
    </subcellularLocation>
</comment>
<evidence type="ECO:0000256" key="9">
    <source>
        <dbReference type="PROSITE-ProRule" id="PRU01091"/>
    </source>
</evidence>
<reference evidence="12 13" key="2">
    <citation type="submission" date="2019-01" db="EMBL/GenBank/DDBJ databases">
        <title>Motilimonas pumilus sp. nov., isolated from the gut of sea cucumber (Apostichopus japonicus).</title>
        <authorList>
            <person name="Wang F.-Q."/>
            <person name="Ren L.-H."/>
            <person name="Lin Y.-W."/>
            <person name="Sun G.-H."/>
            <person name="Du Z.-J."/>
            <person name="Zhao J.-X."/>
            <person name="Liu X.-J."/>
            <person name="Liu L.-J."/>
        </authorList>
    </citation>
    <scope>NUCLEOTIDE SEQUENCE [LARGE SCALE GENOMIC DNA]</scope>
    <source>
        <strain evidence="12 13">PLHSC7-2</strain>
    </source>
</reference>
<evidence type="ECO:0000313" key="12">
    <source>
        <dbReference type="EMBL" id="RJG49572.1"/>
    </source>
</evidence>
<dbReference type="PROSITE" id="PS50110">
    <property type="entry name" value="RESPONSE_REGULATORY"/>
    <property type="match status" value="1"/>
</dbReference>
<protein>
    <submittedName>
        <fullName evidence="12">Response regulator</fullName>
    </submittedName>
</protein>
<dbReference type="Pfam" id="PF00072">
    <property type="entry name" value="Response_reg"/>
    <property type="match status" value="1"/>
</dbReference>
<evidence type="ECO:0000256" key="6">
    <source>
        <dbReference type="ARBA" id="ARBA00023125"/>
    </source>
</evidence>
<dbReference type="RefSeq" id="WP_119909906.1">
    <property type="nucleotide sequence ID" value="NZ_QZCH01000004.1"/>
</dbReference>
<sequence length="230" mass="26075">MHQLLLIDDDKELAALLKEFLSLEGFNVELAHDGEAGLAKAKDKPYDLVLLDVMMPKLNGLDTLKQLRQYSEQPVLMLTAKGEEIDRVLGLEMGADDYLAKPFSDRELVARIKAILRRTSQKAPEQQTSQLEHLDIQLNTGTQTTTCQGQPVELTGTEFLLLQEFIKKPGQVISKAELSEQVLGKKLMPFDRSIDMHLSNLRKKLPARLDQQDRVKTLRGRGYIWLESDH</sequence>
<evidence type="ECO:0000259" key="10">
    <source>
        <dbReference type="PROSITE" id="PS50110"/>
    </source>
</evidence>
<dbReference type="Gene3D" id="1.10.10.10">
    <property type="entry name" value="Winged helix-like DNA-binding domain superfamily/Winged helix DNA-binding domain"/>
    <property type="match status" value="1"/>
</dbReference>
<evidence type="ECO:0000256" key="2">
    <source>
        <dbReference type="ARBA" id="ARBA00022490"/>
    </source>
</evidence>
<dbReference type="SUPFAM" id="SSF46894">
    <property type="entry name" value="C-terminal effector domain of the bipartite response regulators"/>
    <property type="match status" value="1"/>
</dbReference>
<name>A0A418YHM9_9GAMM</name>
<keyword evidence="5" id="KW-0805">Transcription regulation</keyword>
<dbReference type="GO" id="GO:0000976">
    <property type="term" value="F:transcription cis-regulatory region binding"/>
    <property type="evidence" value="ECO:0007669"/>
    <property type="project" value="TreeGrafter"/>
</dbReference>
<dbReference type="InterPro" id="IPR058124">
    <property type="entry name" value="CpxR-like_REC"/>
</dbReference>
<evidence type="ECO:0000256" key="5">
    <source>
        <dbReference type="ARBA" id="ARBA00023015"/>
    </source>
</evidence>
<reference evidence="12 13" key="1">
    <citation type="submission" date="2018-09" db="EMBL/GenBank/DDBJ databases">
        <authorList>
            <person name="Wang F."/>
        </authorList>
    </citation>
    <scope>NUCLEOTIDE SEQUENCE [LARGE SCALE GENOMIC DNA]</scope>
    <source>
        <strain evidence="12 13">PLHSC7-2</strain>
    </source>
</reference>
<accession>A0A418YHM9</accession>
<dbReference type="Proteomes" id="UP000283255">
    <property type="component" value="Unassembled WGS sequence"/>
</dbReference>
<dbReference type="CDD" id="cd00383">
    <property type="entry name" value="trans_reg_C"/>
    <property type="match status" value="1"/>
</dbReference>
<dbReference type="Pfam" id="PF00486">
    <property type="entry name" value="Trans_reg_C"/>
    <property type="match status" value="1"/>
</dbReference>
<evidence type="ECO:0000259" key="11">
    <source>
        <dbReference type="PROSITE" id="PS51755"/>
    </source>
</evidence>
<feature type="modified residue" description="4-aspartylphosphate" evidence="8">
    <location>
        <position position="52"/>
    </location>
</feature>
<dbReference type="GO" id="GO:0005829">
    <property type="term" value="C:cytosol"/>
    <property type="evidence" value="ECO:0007669"/>
    <property type="project" value="TreeGrafter"/>
</dbReference>
<dbReference type="InterPro" id="IPR001789">
    <property type="entry name" value="Sig_transdc_resp-reg_receiver"/>
</dbReference>
<evidence type="ECO:0000313" key="13">
    <source>
        <dbReference type="Proteomes" id="UP000283255"/>
    </source>
</evidence>
<dbReference type="SMART" id="SM00862">
    <property type="entry name" value="Trans_reg_C"/>
    <property type="match status" value="1"/>
</dbReference>
<evidence type="ECO:0000256" key="3">
    <source>
        <dbReference type="ARBA" id="ARBA00022553"/>
    </source>
</evidence>
<comment type="caution">
    <text evidence="12">The sequence shown here is derived from an EMBL/GenBank/DDBJ whole genome shotgun (WGS) entry which is preliminary data.</text>
</comment>
<dbReference type="FunFam" id="3.40.50.2300:FF:000001">
    <property type="entry name" value="DNA-binding response regulator PhoB"/>
    <property type="match status" value="1"/>
</dbReference>
<evidence type="ECO:0000256" key="8">
    <source>
        <dbReference type="PROSITE-ProRule" id="PRU00169"/>
    </source>
</evidence>
<dbReference type="InterPro" id="IPR011006">
    <property type="entry name" value="CheY-like_superfamily"/>
</dbReference>
<keyword evidence="7" id="KW-0804">Transcription</keyword>
<dbReference type="InterPro" id="IPR039420">
    <property type="entry name" value="WalR-like"/>
</dbReference>
<dbReference type="PANTHER" id="PTHR48111">
    <property type="entry name" value="REGULATOR OF RPOS"/>
    <property type="match status" value="1"/>
</dbReference>
<feature type="domain" description="OmpR/PhoB-type" evidence="11">
    <location>
        <begin position="128"/>
        <end position="227"/>
    </location>
</feature>
<dbReference type="EMBL" id="QZCH01000004">
    <property type="protein sequence ID" value="RJG49572.1"/>
    <property type="molecule type" value="Genomic_DNA"/>
</dbReference>
<dbReference type="SUPFAM" id="SSF52172">
    <property type="entry name" value="CheY-like"/>
    <property type="match status" value="1"/>
</dbReference>
<evidence type="ECO:0000256" key="1">
    <source>
        <dbReference type="ARBA" id="ARBA00004496"/>
    </source>
</evidence>
<proteinExistence type="predicted"/>
<dbReference type="Gene3D" id="6.10.250.690">
    <property type="match status" value="1"/>
</dbReference>
<dbReference type="GO" id="GO:0000156">
    <property type="term" value="F:phosphorelay response regulator activity"/>
    <property type="evidence" value="ECO:0007669"/>
    <property type="project" value="TreeGrafter"/>
</dbReference>
<evidence type="ECO:0000256" key="4">
    <source>
        <dbReference type="ARBA" id="ARBA00023012"/>
    </source>
</evidence>
<dbReference type="AlphaFoldDB" id="A0A418YHM9"/>
<dbReference type="Gene3D" id="3.40.50.2300">
    <property type="match status" value="1"/>
</dbReference>
<keyword evidence="4" id="KW-0902">Two-component regulatory system</keyword>
<feature type="domain" description="Response regulatory" evidence="10">
    <location>
        <begin position="3"/>
        <end position="116"/>
    </location>
</feature>
<dbReference type="GO" id="GO:0032993">
    <property type="term" value="C:protein-DNA complex"/>
    <property type="evidence" value="ECO:0007669"/>
    <property type="project" value="TreeGrafter"/>
</dbReference>
<dbReference type="SMART" id="SM00448">
    <property type="entry name" value="REC"/>
    <property type="match status" value="1"/>
</dbReference>
<dbReference type="OrthoDB" id="9802426at2"/>
<keyword evidence="13" id="KW-1185">Reference proteome</keyword>
<dbReference type="CDD" id="cd17623">
    <property type="entry name" value="REC_OmpR_CpxR"/>
    <property type="match status" value="1"/>
</dbReference>
<dbReference type="InterPro" id="IPR016032">
    <property type="entry name" value="Sig_transdc_resp-reg_C-effctor"/>
</dbReference>
<dbReference type="PROSITE" id="PS51755">
    <property type="entry name" value="OMPR_PHOB"/>
    <property type="match status" value="1"/>
</dbReference>
<feature type="DNA-binding region" description="OmpR/PhoB-type" evidence="9">
    <location>
        <begin position="128"/>
        <end position="227"/>
    </location>
</feature>
<gene>
    <name evidence="12" type="ORF">D1Z90_05875</name>
</gene>
<evidence type="ECO:0000256" key="7">
    <source>
        <dbReference type="ARBA" id="ARBA00023163"/>
    </source>
</evidence>
<keyword evidence="3 8" id="KW-0597">Phosphoprotein</keyword>